<dbReference type="InterPro" id="IPR049681">
    <property type="entry name" value="HVO_A0556-like"/>
</dbReference>
<dbReference type="Proteomes" id="UP001596383">
    <property type="component" value="Unassembled WGS sequence"/>
</dbReference>
<gene>
    <name evidence="1" type="ORF">ACFQE6_15510</name>
</gene>
<protein>
    <submittedName>
        <fullName evidence="1">HVO_A0556 family zinc finger protein</fullName>
    </submittedName>
</protein>
<sequence length="58" mass="6237">MATLRDQTDQSTALLELLEQTACSFCDGGHLVQEQYKGNEAVVCSSCGTPGAQVWNCQ</sequence>
<evidence type="ECO:0000313" key="1">
    <source>
        <dbReference type="EMBL" id="MFC6766343.1"/>
    </source>
</evidence>
<dbReference type="RefSeq" id="WP_337959471.1">
    <property type="nucleotide sequence ID" value="NZ_JAQIVI010000237.1"/>
</dbReference>
<dbReference type="AlphaFoldDB" id="A0ABD5SMU8"/>
<organism evidence="1 2">
    <name type="scientific">Natrinema soli</name>
    <dbReference type="NCBI Taxonomy" id="1930624"/>
    <lineage>
        <taxon>Archaea</taxon>
        <taxon>Methanobacteriati</taxon>
        <taxon>Methanobacteriota</taxon>
        <taxon>Stenosarchaea group</taxon>
        <taxon>Halobacteria</taxon>
        <taxon>Halobacteriales</taxon>
        <taxon>Natrialbaceae</taxon>
        <taxon>Natrinema</taxon>
    </lineage>
</organism>
<dbReference type="NCBIfam" id="NF041921">
    <property type="entry name" value="HVO_A0556"/>
    <property type="match status" value="1"/>
</dbReference>
<name>A0ABD5SMU8_9EURY</name>
<dbReference type="EMBL" id="JBHSWV010000237">
    <property type="protein sequence ID" value="MFC6766343.1"/>
    <property type="molecule type" value="Genomic_DNA"/>
</dbReference>
<comment type="caution">
    <text evidence="1">The sequence shown here is derived from an EMBL/GenBank/DDBJ whole genome shotgun (WGS) entry which is preliminary data.</text>
</comment>
<keyword evidence="2" id="KW-1185">Reference proteome</keyword>
<evidence type="ECO:0000313" key="2">
    <source>
        <dbReference type="Proteomes" id="UP001596383"/>
    </source>
</evidence>
<reference evidence="1 2" key="1">
    <citation type="journal article" date="2019" name="Int. J. Syst. Evol. Microbiol.">
        <title>The Global Catalogue of Microorganisms (GCM) 10K type strain sequencing project: providing services to taxonomists for standard genome sequencing and annotation.</title>
        <authorList>
            <consortium name="The Broad Institute Genomics Platform"/>
            <consortium name="The Broad Institute Genome Sequencing Center for Infectious Disease"/>
            <person name="Wu L."/>
            <person name="Ma J."/>
        </authorList>
    </citation>
    <scope>NUCLEOTIDE SEQUENCE [LARGE SCALE GENOMIC DNA]</scope>
    <source>
        <strain evidence="1 2">LMG 29247</strain>
    </source>
</reference>
<accession>A0ABD5SMU8</accession>
<proteinExistence type="predicted"/>